<feature type="active site" evidence="7">
    <location>
        <position position="151"/>
    </location>
</feature>
<evidence type="ECO:0000256" key="7">
    <source>
        <dbReference type="HAMAP-Rule" id="MF_01224"/>
    </source>
</evidence>
<dbReference type="Pfam" id="PF01967">
    <property type="entry name" value="MoaC"/>
    <property type="match status" value="1"/>
</dbReference>
<dbReference type="Gene3D" id="3.30.70.640">
    <property type="entry name" value="Molybdopterin cofactor biosynthesis C (MoaC) domain"/>
    <property type="match status" value="1"/>
</dbReference>
<evidence type="ECO:0000256" key="4">
    <source>
        <dbReference type="ARBA" id="ARBA00023150"/>
    </source>
</evidence>
<evidence type="ECO:0000256" key="6">
    <source>
        <dbReference type="ARBA" id="ARBA00055087"/>
    </source>
</evidence>
<feature type="binding site" evidence="7">
    <location>
        <begin position="98"/>
        <end position="100"/>
    </location>
    <ligand>
        <name>substrate</name>
    </ligand>
</feature>
<dbReference type="SUPFAM" id="SSF55040">
    <property type="entry name" value="Molybdenum cofactor biosynthesis protein C, MoaC"/>
    <property type="match status" value="1"/>
</dbReference>
<dbReference type="CDD" id="cd01420">
    <property type="entry name" value="MoaC_PE"/>
    <property type="match status" value="1"/>
</dbReference>
<dbReference type="NCBIfam" id="TIGR00581">
    <property type="entry name" value="moaC"/>
    <property type="match status" value="1"/>
</dbReference>
<protein>
    <recommendedName>
        <fullName evidence="3 7">Cyclic pyranopterin monophosphate synthase</fullName>
        <ecNumber evidence="3 7">4.6.1.17</ecNumber>
    </recommendedName>
    <alternativeName>
        <fullName evidence="7">Molybdenum cofactor biosynthesis protein C</fullName>
    </alternativeName>
</protein>
<evidence type="ECO:0000256" key="5">
    <source>
        <dbReference type="ARBA" id="ARBA00023239"/>
    </source>
</evidence>
<dbReference type="Proteomes" id="UP001253595">
    <property type="component" value="Unassembled WGS sequence"/>
</dbReference>
<dbReference type="InterPro" id="IPR002820">
    <property type="entry name" value="Mopterin_CF_biosynth-C_dom"/>
</dbReference>
<accession>A0ABU1UVC5</accession>
<dbReference type="EMBL" id="JAVDVX010000002">
    <property type="protein sequence ID" value="MDR7089132.1"/>
    <property type="molecule type" value="Genomic_DNA"/>
</dbReference>
<evidence type="ECO:0000256" key="3">
    <source>
        <dbReference type="ARBA" id="ARBA00012575"/>
    </source>
</evidence>
<dbReference type="HAMAP" id="MF_01224_B">
    <property type="entry name" value="MoaC_B"/>
    <property type="match status" value="1"/>
</dbReference>
<dbReference type="InterPro" id="IPR036522">
    <property type="entry name" value="MoaC_sf"/>
</dbReference>
<keyword evidence="4 7" id="KW-0501">Molybdenum cofactor biosynthesis</keyword>
<keyword evidence="5 7" id="KW-0456">Lyase</keyword>
<dbReference type="EC" id="4.6.1.17" evidence="3 7"/>
<keyword evidence="10" id="KW-1185">Reference proteome</keyword>
<feature type="binding site" evidence="7">
    <location>
        <begin position="136"/>
        <end position="137"/>
    </location>
    <ligand>
        <name>substrate</name>
    </ligand>
</feature>
<proteinExistence type="inferred from homology"/>
<dbReference type="InterPro" id="IPR023045">
    <property type="entry name" value="MoaC"/>
</dbReference>
<evidence type="ECO:0000259" key="8">
    <source>
        <dbReference type="Pfam" id="PF01967"/>
    </source>
</evidence>
<comment type="caution">
    <text evidence="9">The sequence shown here is derived from an EMBL/GenBank/DDBJ whole genome shotgun (WGS) entry which is preliminary data.</text>
</comment>
<evidence type="ECO:0000313" key="10">
    <source>
        <dbReference type="Proteomes" id="UP001253595"/>
    </source>
</evidence>
<feature type="domain" description="Molybdopterin cofactor biosynthesis C (MoaC)" evidence="8">
    <location>
        <begin position="38"/>
        <end position="173"/>
    </location>
</feature>
<evidence type="ECO:0000256" key="2">
    <source>
        <dbReference type="ARBA" id="ARBA00005046"/>
    </source>
</evidence>
<dbReference type="PANTHER" id="PTHR22960:SF29">
    <property type="entry name" value="CYCLIC PYRANOPTERIN MONOPHOSPHATE SYNTHASE"/>
    <property type="match status" value="1"/>
</dbReference>
<comment type="pathway">
    <text evidence="2 7">Cofactor biosynthesis; molybdopterin biosynthesis.</text>
</comment>
<comment type="subunit">
    <text evidence="7">Homohexamer; trimer of dimers.</text>
</comment>
<evidence type="ECO:0000256" key="1">
    <source>
        <dbReference type="ARBA" id="ARBA00001637"/>
    </source>
</evidence>
<comment type="catalytic activity">
    <reaction evidence="1 7">
        <text>(8S)-3',8-cyclo-7,8-dihydroguanosine 5'-triphosphate = cyclic pyranopterin phosphate + diphosphate</text>
        <dbReference type="Rhea" id="RHEA:49580"/>
        <dbReference type="ChEBI" id="CHEBI:33019"/>
        <dbReference type="ChEBI" id="CHEBI:59648"/>
        <dbReference type="ChEBI" id="CHEBI:131766"/>
        <dbReference type="EC" id="4.6.1.17"/>
    </reaction>
</comment>
<comment type="function">
    <text evidence="6 7">Catalyzes the conversion of (8S)-3',8-cyclo-7,8-dihydroguanosine 5'-triphosphate to cyclic pyranopterin monophosphate (cPMP).</text>
</comment>
<dbReference type="NCBIfam" id="NF006870">
    <property type="entry name" value="PRK09364.1"/>
    <property type="match status" value="1"/>
</dbReference>
<dbReference type="InterPro" id="IPR047594">
    <property type="entry name" value="MoaC_bact/euk"/>
</dbReference>
<evidence type="ECO:0000313" key="9">
    <source>
        <dbReference type="EMBL" id="MDR7089132.1"/>
    </source>
</evidence>
<dbReference type="PANTHER" id="PTHR22960">
    <property type="entry name" value="MOLYBDOPTERIN COFACTOR SYNTHESIS PROTEIN A"/>
    <property type="match status" value="1"/>
</dbReference>
<name>A0ABU1UVC5_9GAMM</name>
<dbReference type="InterPro" id="IPR050105">
    <property type="entry name" value="MoCo_biosynth_MoaA/MoaC"/>
</dbReference>
<organism evidence="9 10">
    <name type="scientific">Cellvibrio fibrivorans</name>
    <dbReference type="NCBI Taxonomy" id="126350"/>
    <lineage>
        <taxon>Bacteria</taxon>
        <taxon>Pseudomonadati</taxon>
        <taxon>Pseudomonadota</taxon>
        <taxon>Gammaproteobacteria</taxon>
        <taxon>Cellvibrionales</taxon>
        <taxon>Cellvibrionaceae</taxon>
        <taxon>Cellvibrio</taxon>
    </lineage>
</organism>
<reference evidence="9 10" key="1">
    <citation type="submission" date="2023-07" db="EMBL/GenBank/DDBJ databases">
        <title>Sorghum-associated microbial communities from plants grown in Nebraska, USA.</title>
        <authorList>
            <person name="Schachtman D."/>
        </authorList>
    </citation>
    <scope>NUCLEOTIDE SEQUENCE [LARGE SCALE GENOMIC DNA]</scope>
    <source>
        <strain evidence="9 10">BE190</strain>
    </source>
</reference>
<comment type="similarity">
    <text evidence="7">Belongs to the MoaC family.</text>
</comment>
<gene>
    <name evidence="7" type="primary">moaC</name>
    <name evidence="9" type="ORF">J2X05_001138</name>
</gene>
<sequence>MFYDNDIYFLLHGKLQFIALDKFSMSLTHIDSQGHASMVDVSEKPASVREARAFARVLMKPETLAQIKANSLKKGDVLAVARIAGIQAAKKCADLIPLCHPLALSKVAVDFVIDDQHSTVEITSYCKLTGQTGVEMEALTAASIAALTIYDMCKAVDMEMVIEQVCLLEKSGGRRGRYLRGESEQ</sequence>